<evidence type="ECO:0000313" key="5">
    <source>
        <dbReference type="EMBL" id="RUO43271.1"/>
    </source>
</evidence>
<dbReference type="SUPFAM" id="SSF55073">
    <property type="entry name" value="Nucleotide cyclase"/>
    <property type="match status" value="1"/>
</dbReference>
<keyword evidence="6" id="KW-1185">Reference proteome</keyword>
<dbReference type="PANTHER" id="PTHR46663">
    <property type="entry name" value="DIGUANYLATE CYCLASE DGCT-RELATED"/>
    <property type="match status" value="1"/>
</dbReference>
<comment type="cofactor">
    <cofactor evidence="1">
        <name>Mg(2+)</name>
        <dbReference type="ChEBI" id="CHEBI:18420"/>
    </cofactor>
</comment>
<reference evidence="6" key="1">
    <citation type="journal article" date="2018" name="Front. Microbiol.">
        <title>Genome-Based Analysis Reveals the Taxonomy and Diversity of the Family Idiomarinaceae.</title>
        <authorList>
            <person name="Liu Y."/>
            <person name="Lai Q."/>
            <person name="Shao Z."/>
        </authorList>
    </citation>
    <scope>NUCLEOTIDE SEQUENCE [LARGE SCALE GENOMIC DNA]</scope>
    <source>
        <strain evidence="6">SN-14</strain>
    </source>
</reference>
<dbReference type="InterPro" id="IPR052163">
    <property type="entry name" value="DGC-Regulatory_Protein"/>
</dbReference>
<evidence type="ECO:0000313" key="6">
    <source>
        <dbReference type="Proteomes" id="UP000286680"/>
    </source>
</evidence>
<feature type="chain" id="PRO_5041686428" evidence="3">
    <location>
        <begin position="23"/>
        <end position="591"/>
    </location>
</feature>
<feature type="transmembrane region" description="Helical" evidence="2">
    <location>
        <begin position="186"/>
        <end position="206"/>
    </location>
</feature>
<keyword evidence="3" id="KW-0732">Signal</keyword>
<dbReference type="Gene3D" id="3.30.70.270">
    <property type="match status" value="1"/>
</dbReference>
<feature type="transmembrane region" description="Helical" evidence="2">
    <location>
        <begin position="337"/>
        <end position="355"/>
    </location>
</feature>
<feature type="domain" description="GGDEF" evidence="4">
    <location>
        <begin position="460"/>
        <end position="591"/>
    </location>
</feature>
<evidence type="ECO:0000259" key="4">
    <source>
        <dbReference type="PROSITE" id="PS50887"/>
    </source>
</evidence>
<dbReference type="Proteomes" id="UP000286680">
    <property type="component" value="Unassembled WGS sequence"/>
</dbReference>
<dbReference type="SMART" id="SM00267">
    <property type="entry name" value="GGDEF"/>
    <property type="match status" value="1"/>
</dbReference>
<dbReference type="PANTHER" id="PTHR46663:SF2">
    <property type="entry name" value="GGDEF DOMAIN-CONTAINING PROTEIN"/>
    <property type="match status" value="1"/>
</dbReference>
<dbReference type="Pfam" id="PF07695">
    <property type="entry name" value="7TMR-DISM_7TM"/>
    <property type="match status" value="1"/>
</dbReference>
<dbReference type="InterPro" id="IPR000160">
    <property type="entry name" value="GGDEF_dom"/>
</dbReference>
<feature type="signal peptide" evidence="3">
    <location>
        <begin position="1"/>
        <end position="22"/>
    </location>
</feature>
<accession>A0AA94EE52</accession>
<evidence type="ECO:0000256" key="3">
    <source>
        <dbReference type="SAM" id="SignalP"/>
    </source>
</evidence>
<proteinExistence type="predicted"/>
<dbReference type="CDD" id="cd01949">
    <property type="entry name" value="GGDEF"/>
    <property type="match status" value="1"/>
</dbReference>
<feature type="transmembrane region" description="Helical" evidence="2">
    <location>
        <begin position="218"/>
        <end position="236"/>
    </location>
</feature>
<keyword evidence="2" id="KW-1133">Transmembrane helix</keyword>
<name>A0AA94EE52_9GAMM</name>
<evidence type="ECO:0000256" key="1">
    <source>
        <dbReference type="ARBA" id="ARBA00001946"/>
    </source>
</evidence>
<dbReference type="PROSITE" id="PS50887">
    <property type="entry name" value="GGDEF"/>
    <property type="match status" value="1"/>
</dbReference>
<keyword evidence="2" id="KW-0472">Membrane</keyword>
<sequence length="591" mass="66164">MPHFLSTITLILLAFLAPATLASSPSLYVDGQTDDIKLIFYTERYLDPTGETDFRSIEQRQLFEPVLDPGQLHLGYYDGTLWLKNVITNTTDNSLLKVFSFDYANLDRVDVYVVDERGELRQQFRSGSHITKEQRPLNNRHASFPIAFPANTAMTLYTRIQSNGSLTAFQRLYSPTHYDNSYSNELFWLSLYCGMLLALSLYNLLLFTALKQSVFLRYSLFVGSFLAGTLAMNGLGPQLFWDHDTLDVNRVMAFSFSAAGFTATLFARKFLALKTHSRWWYRVTLIPLTVSFLGMLSAFIASPQTALQLSDINGLTAGLVLLSCGVACAIRKVPGANLFVIAWTLLLTGAFVHALRNLGVVPTNFFSLYGMQIGSAIEMLLLSFAIAAKFNQLKNEKQRAQEEALTTLKTHEAKLEQKVAQRTYELEQMAHHDGLTGLLNRNGLNQALRDTMQRCRQSGTPLTLVMLDLDAFKPINDEYGHTAGDRVLKIVAERLLGCTVDGDAVARFGGDEFLVVSDRFVNNLEVSAFIDQIRREIQQPMVAGVSQPLTISASVGFHQTALPRSVNELLKEADKAMYQVKYRQRGKPLSH</sequence>
<dbReference type="InterPro" id="IPR011622">
    <property type="entry name" value="7TMR_DISM_rcpt_extracell_dom2"/>
</dbReference>
<keyword evidence="2" id="KW-0812">Transmembrane</keyword>
<gene>
    <name evidence="5" type="ORF">CWE23_07915</name>
</gene>
<dbReference type="AlphaFoldDB" id="A0AA94EE52"/>
<dbReference type="InterPro" id="IPR029787">
    <property type="entry name" value="Nucleotide_cyclase"/>
</dbReference>
<evidence type="ECO:0000256" key="2">
    <source>
        <dbReference type="SAM" id="Phobius"/>
    </source>
</evidence>
<dbReference type="InterPro" id="IPR043128">
    <property type="entry name" value="Rev_trsase/Diguanyl_cyclase"/>
</dbReference>
<dbReference type="Gene3D" id="2.60.40.2380">
    <property type="match status" value="1"/>
</dbReference>
<dbReference type="RefSeq" id="WP_126819951.1">
    <property type="nucleotide sequence ID" value="NZ_PIPS01000002.1"/>
</dbReference>
<dbReference type="NCBIfam" id="TIGR00254">
    <property type="entry name" value="GGDEF"/>
    <property type="match status" value="1"/>
</dbReference>
<dbReference type="Pfam" id="PF07696">
    <property type="entry name" value="7TMR-DISMED2"/>
    <property type="match status" value="1"/>
</dbReference>
<organism evidence="5 6">
    <name type="scientific">Idiomarina aquatica</name>
    <dbReference type="NCBI Taxonomy" id="1327752"/>
    <lineage>
        <taxon>Bacteria</taxon>
        <taxon>Pseudomonadati</taxon>
        <taxon>Pseudomonadota</taxon>
        <taxon>Gammaproteobacteria</taxon>
        <taxon>Alteromonadales</taxon>
        <taxon>Idiomarinaceae</taxon>
        <taxon>Idiomarina</taxon>
    </lineage>
</organism>
<feature type="transmembrane region" description="Helical" evidence="2">
    <location>
        <begin position="367"/>
        <end position="388"/>
    </location>
</feature>
<feature type="transmembrane region" description="Helical" evidence="2">
    <location>
        <begin position="248"/>
        <end position="267"/>
    </location>
</feature>
<protein>
    <submittedName>
        <fullName evidence="5">GGDEF domain-containing protein</fullName>
    </submittedName>
</protein>
<feature type="transmembrane region" description="Helical" evidence="2">
    <location>
        <begin position="312"/>
        <end position="330"/>
    </location>
</feature>
<dbReference type="EMBL" id="PIPS01000002">
    <property type="protein sequence ID" value="RUO43271.1"/>
    <property type="molecule type" value="Genomic_DNA"/>
</dbReference>
<feature type="transmembrane region" description="Helical" evidence="2">
    <location>
        <begin position="279"/>
        <end position="300"/>
    </location>
</feature>
<dbReference type="Pfam" id="PF00990">
    <property type="entry name" value="GGDEF"/>
    <property type="match status" value="1"/>
</dbReference>
<comment type="caution">
    <text evidence="5">The sequence shown here is derived from an EMBL/GenBank/DDBJ whole genome shotgun (WGS) entry which is preliminary data.</text>
</comment>
<dbReference type="GO" id="GO:0003824">
    <property type="term" value="F:catalytic activity"/>
    <property type="evidence" value="ECO:0007669"/>
    <property type="project" value="UniProtKB-ARBA"/>
</dbReference>
<dbReference type="InterPro" id="IPR011623">
    <property type="entry name" value="7TMR_DISM_rcpt_extracell_dom1"/>
</dbReference>
<dbReference type="FunFam" id="3.30.70.270:FF:000001">
    <property type="entry name" value="Diguanylate cyclase domain protein"/>
    <property type="match status" value="1"/>
</dbReference>